<keyword evidence="7 9" id="KW-0472">Membrane</keyword>
<name>A0A183UXU9_TOXCA</name>
<keyword evidence="5" id="KW-0732">Signal</keyword>
<dbReference type="Proteomes" id="UP000050794">
    <property type="component" value="Unassembled WGS sequence"/>
</dbReference>
<proteinExistence type="predicted"/>
<comment type="subcellular location">
    <subcellularLocation>
        <location evidence="1">Cell membrane</location>
        <topology evidence="1">Single-pass type I membrane protein</topology>
    </subcellularLocation>
</comment>
<evidence type="ECO:0000256" key="6">
    <source>
        <dbReference type="ARBA" id="ARBA00022989"/>
    </source>
</evidence>
<sequence>MQLHVVLDNPIRGMIRAFVKERSEDAACSHLYSHNNEHNALVFQIPLGACNIRRKQQSASRFSFSTTVYFSFHPIFVSKDDVAYRITCDYAQQIPEIKRNVTAGIGVREVDEPNSDDRSAQNVECSYNLHKTGAQRQQPQPLLTYANLGDEIVHEWSCSNMLSTQFIFVHDCFVNPEFSTGNDPMIVDARGCVVEEMAMGAIEYSSDGNSASSRHSAYKFAAYPNLLFKCSVSICDREHPNCSNKDGSPLLTPPECGQVRGSRSTGNASWYEDSVRTGSTFILFTEVHIIEGLQPVSMNAGPSRLPSTNIMLCSAAAFFAIVLTLFIAIVCHVNATRPAPTPTSAEQHTCPNGMTPKLSGLSSPQLIRA</sequence>
<evidence type="ECO:0000313" key="13">
    <source>
        <dbReference type="WBParaSite" id="TCNE_0001331901-mRNA-1"/>
    </source>
</evidence>
<evidence type="ECO:0000256" key="4">
    <source>
        <dbReference type="ARBA" id="ARBA00022692"/>
    </source>
</evidence>
<dbReference type="SMART" id="SM00241">
    <property type="entry name" value="ZP"/>
    <property type="match status" value="1"/>
</dbReference>
<dbReference type="PANTHER" id="PTHR22907:SF54">
    <property type="entry name" value="GH04558P"/>
    <property type="match status" value="1"/>
</dbReference>
<evidence type="ECO:0000256" key="7">
    <source>
        <dbReference type="ARBA" id="ARBA00023136"/>
    </source>
</evidence>
<dbReference type="Pfam" id="PF25057">
    <property type="entry name" value="CUT_N"/>
    <property type="match status" value="1"/>
</dbReference>
<evidence type="ECO:0000256" key="9">
    <source>
        <dbReference type="SAM" id="Phobius"/>
    </source>
</evidence>
<feature type="compositionally biased region" description="Polar residues" evidence="8">
    <location>
        <begin position="360"/>
        <end position="369"/>
    </location>
</feature>
<dbReference type="GO" id="GO:0005886">
    <property type="term" value="C:plasma membrane"/>
    <property type="evidence" value="ECO:0007669"/>
    <property type="project" value="UniProtKB-SubCell"/>
</dbReference>
<evidence type="ECO:0000256" key="8">
    <source>
        <dbReference type="SAM" id="MobiDB-lite"/>
    </source>
</evidence>
<dbReference type="AlphaFoldDB" id="A0A183UXU9"/>
<dbReference type="InterPro" id="IPR057475">
    <property type="entry name" value="CUT_C"/>
</dbReference>
<feature type="compositionally biased region" description="Polar residues" evidence="8">
    <location>
        <begin position="342"/>
        <end position="352"/>
    </location>
</feature>
<keyword evidence="2" id="KW-0193">Cuticle</keyword>
<dbReference type="InterPro" id="IPR001507">
    <property type="entry name" value="ZP_dom"/>
</dbReference>
<evidence type="ECO:0000256" key="5">
    <source>
        <dbReference type="ARBA" id="ARBA00022729"/>
    </source>
</evidence>
<dbReference type="InterPro" id="IPR051962">
    <property type="entry name" value="Cuticlin"/>
</dbReference>
<keyword evidence="3" id="KW-1003">Cell membrane</keyword>
<reference evidence="13" key="1">
    <citation type="submission" date="2016-06" db="UniProtKB">
        <authorList>
            <consortium name="WormBaseParasite"/>
        </authorList>
    </citation>
    <scope>IDENTIFICATION</scope>
</reference>
<evidence type="ECO:0000313" key="12">
    <source>
        <dbReference type="Proteomes" id="UP000050794"/>
    </source>
</evidence>
<evidence type="ECO:0000259" key="10">
    <source>
        <dbReference type="PROSITE" id="PS51034"/>
    </source>
</evidence>
<keyword evidence="6 9" id="KW-1133">Transmembrane helix</keyword>
<keyword evidence="12" id="KW-1185">Reference proteome</keyword>
<feature type="transmembrane region" description="Helical" evidence="9">
    <location>
        <begin position="309"/>
        <end position="331"/>
    </location>
</feature>
<evidence type="ECO:0000256" key="2">
    <source>
        <dbReference type="ARBA" id="ARBA00022460"/>
    </source>
</evidence>
<feature type="domain" description="ZP" evidence="10">
    <location>
        <begin position="1"/>
        <end position="249"/>
    </location>
</feature>
<evidence type="ECO:0000256" key="1">
    <source>
        <dbReference type="ARBA" id="ARBA00004251"/>
    </source>
</evidence>
<organism evidence="12 13">
    <name type="scientific">Toxocara canis</name>
    <name type="common">Canine roundworm</name>
    <dbReference type="NCBI Taxonomy" id="6265"/>
    <lineage>
        <taxon>Eukaryota</taxon>
        <taxon>Metazoa</taxon>
        <taxon>Ecdysozoa</taxon>
        <taxon>Nematoda</taxon>
        <taxon>Chromadorea</taxon>
        <taxon>Rhabditida</taxon>
        <taxon>Spirurina</taxon>
        <taxon>Ascaridomorpha</taxon>
        <taxon>Ascaridoidea</taxon>
        <taxon>Toxocaridae</taxon>
        <taxon>Toxocara</taxon>
    </lineage>
</organism>
<dbReference type="WBParaSite" id="TCNE_0001331901-mRNA-1">
    <property type="protein sequence ID" value="TCNE_0001331901-mRNA-1"/>
    <property type="gene ID" value="TCNE_0001331901"/>
</dbReference>
<dbReference type="Pfam" id="PF25301">
    <property type="entry name" value="CUT_C"/>
    <property type="match status" value="1"/>
</dbReference>
<dbReference type="EMBL" id="UYWY01021670">
    <property type="protein sequence ID" value="VDM44640.1"/>
    <property type="molecule type" value="Genomic_DNA"/>
</dbReference>
<evidence type="ECO:0000256" key="3">
    <source>
        <dbReference type="ARBA" id="ARBA00022475"/>
    </source>
</evidence>
<accession>A0A183UXU9</accession>
<dbReference type="PROSITE" id="PS51034">
    <property type="entry name" value="ZP_2"/>
    <property type="match status" value="1"/>
</dbReference>
<reference evidence="11 12" key="2">
    <citation type="submission" date="2018-11" db="EMBL/GenBank/DDBJ databases">
        <authorList>
            <consortium name="Pathogen Informatics"/>
        </authorList>
    </citation>
    <scope>NUCLEOTIDE SEQUENCE [LARGE SCALE GENOMIC DNA]</scope>
</reference>
<gene>
    <name evidence="11" type="ORF">TCNE_LOCUS13319</name>
</gene>
<keyword evidence="4 9" id="KW-0812">Transmembrane</keyword>
<dbReference type="PANTHER" id="PTHR22907">
    <property type="entry name" value="GH04558P"/>
    <property type="match status" value="1"/>
</dbReference>
<feature type="region of interest" description="Disordered" evidence="8">
    <location>
        <begin position="338"/>
        <end position="369"/>
    </location>
</feature>
<dbReference type="InterPro" id="IPR056953">
    <property type="entry name" value="CUT_N"/>
</dbReference>
<dbReference type="GO" id="GO:0042302">
    <property type="term" value="F:structural constituent of cuticle"/>
    <property type="evidence" value="ECO:0007669"/>
    <property type="project" value="UniProtKB-KW"/>
</dbReference>
<protein>
    <submittedName>
        <fullName evidence="13">ZP domain-containing protein</fullName>
    </submittedName>
</protein>
<evidence type="ECO:0000313" key="11">
    <source>
        <dbReference type="EMBL" id="VDM44640.1"/>
    </source>
</evidence>